<reference evidence="5 6" key="1">
    <citation type="submission" date="2016-11" db="EMBL/GenBank/DDBJ databases">
        <title>Trade-off between light-utilization and light-protection in marine flavobacteria.</title>
        <authorList>
            <person name="Kumagai Y."/>
        </authorList>
    </citation>
    <scope>NUCLEOTIDE SEQUENCE [LARGE SCALE GENOMIC DNA]</scope>
    <source>
        <strain evidence="5 6">NBRC 107125</strain>
    </source>
</reference>
<evidence type="ECO:0000256" key="3">
    <source>
        <dbReference type="SAM" id="MobiDB-lite"/>
    </source>
</evidence>
<keyword evidence="6" id="KW-1185">Reference proteome</keyword>
<dbReference type="PROSITE" id="PS50977">
    <property type="entry name" value="HTH_TETR_2"/>
    <property type="match status" value="1"/>
</dbReference>
<name>A0A1X9NDY0_9GAMM</name>
<dbReference type="InterPro" id="IPR009057">
    <property type="entry name" value="Homeodomain-like_sf"/>
</dbReference>
<dbReference type="Pfam" id="PF17938">
    <property type="entry name" value="TetR_C_29"/>
    <property type="match status" value="1"/>
</dbReference>
<dbReference type="RefSeq" id="WP_085759440.1">
    <property type="nucleotide sequence ID" value="NZ_CP019343.1"/>
</dbReference>
<dbReference type="AlphaFoldDB" id="A0A1X9NDY0"/>
<evidence type="ECO:0000256" key="1">
    <source>
        <dbReference type="ARBA" id="ARBA00023125"/>
    </source>
</evidence>
<feature type="region of interest" description="Disordered" evidence="3">
    <location>
        <begin position="1"/>
        <end position="24"/>
    </location>
</feature>
<dbReference type="InterPro" id="IPR001647">
    <property type="entry name" value="HTH_TetR"/>
</dbReference>
<dbReference type="GO" id="GO:0000976">
    <property type="term" value="F:transcription cis-regulatory region binding"/>
    <property type="evidence" value="ECO:0007669"/>
    <property type="project" value="TreeGrafter"/>
</dbReference>
<evidence type="ECO:0000256" key="2">
    <source>
        <dbReference type="PROSITE-ProRule" id="PRU00335"/>
    </source>
</evidence>
<evidence type="ECO:0000313" key="6">
    <source>
        <dbReference type="Proteomes" id="UP000193450"/>
    </source>
</evidence>
<evidence type="ECO:0000259" key="4">
    <source>
        <dbReference type="PROSITE" id="PS50977"/>
    </source>
</evidence>
<proteinExistence type="predicted"/>
<keyword evidence="1 2" id="KW-0238">DNA-binding</keyword>
<feature type="domain" description="HTH tetR-type" evidence="4">
    <location>
        <begin position="25"/>
        <end position="85"/>
    </location>
</feature>
<evidence type="ECO:0000313" key="5">
    <source>
        <dbReference type="EMBL" id="ARN75264.1"/>
    </source>
</evidence>
<feature type="DNA-binding region" description="H-T-H motif" evidence="2">
    <location>
        <begin position="48"/>
        <end position="67"/>
    </location>
</feature>
<dbReference type="PANTHER" id="PTHR30055">
    <property type="entry name" value="HTH-TYPE TRANSCRIPTIONAL REGULATOR RUTR"/>
    <property type="match status" value="1"/>
</dbReference>
<accession>A0A1X9NDY0</accession>
<organism evidence="5 6">
    <name type="scientific">Oceanicoccus sagamiensis</name>
    <dbReference type="NCBI Taxonomy" id="716816"/>
    <lineage>
        <taxon>Bacteria</taxon>
        <taxon>Pseudomonadati</taxon>
        <taxon>Pseudomonadota</taxon>
        <taxon>Gammaproteobacteria</taxon>
        <taxon>Cellvibrionales</taxon>
        <taxon>Spongiibacteraceae</taxon>
        <taxon>Oceanicoccus</taxon>
    </lineage>
</organism>
<dbReference type="EMBL" id="CP019343">
    <property type="protein sequence ID" value="ARN75264.1"/>
    <property type="molecule type" value="Genomic_DNA"/>
</dbReference>
<dbReference type="Pfam" id="PF00440">
    <property type="entry name" value="TetR_N"/>
    <property type="match status" value="1"/>
</dbReference>
<dbReference type="InterPro" id="IPR050109">
    <property type="entry name" value="HTH-type_TetR-like_transc_reg"/>
</dbReference>
<dbReference type="Gene3D" id="1.10.357.10">
    <property type="entry name" value="Tetracycline Repressor, domain 2"/>
    <property type="match status" value="1"/>
</dbReference>
<gene>
    <name evidence="5" type="ORF">BST96_14765</name>
</gene>
<dbReference type="InterPro" id="IPR041474">
    <property type="entry name" value="NicS_C"/>
</dbReference>
<dbReference type="KEGG" id="osg:BST96_14765"/>
<dbReference type="OrthoDB" id="9803107at2"/>
<dbReference type="SUPFAM" id="SSF48498">
    <property type="entry name" value="Tetracyclin repressor-like, C-terminal domain"/>
    <property type="match status" value="1"/>
</dbReference>
<dbReference type="PANTHER" id="PTHR30055:SF226">
    <property type="entry name" value="HTH-TYPE TRANSCRIPTIONAL REGULATOR PKSA"/>
    <property type="match status" value="1"/>
</dbReference>
<dbReference type="SUPFAM" id="SSF46689">
    <property type="entry name" value="Homeodomain-like"/>
    <property type="match status" value="1"/>
</dbReference>
<sequence length="218" mass="25506">MSNNDSATAAKAPKKRTRRTQERTEITRAKVLEAATRIFSEQGFEGVSIRDIENAAGVQRGLVAYHFDDKDNLWKTVVDATFGLMRDEFTHRQEIMKELTERDRLAFVVRFYVRFHAKHPELSRLMSQEARQHSWRIDYLTDNHIRPAAQLMEKLVKETQGLDRDQFIHWYYIMVSASSTIFSFAPECELLFGVDSRTEIRVEKHADMLVDMLFGKMK</sequence>
<dbReference type="Proteomes" id="UP000193450">
    <property type="component" value="Chromosome"/>
</dbReference>
<dbReference type="PRINTS" id="PR00455">
    <property type="entry name" value="HTHTETR"/>
</dbReference>
<dbReference type="GO" id="GO:0003700">
    <property type="term" value="F:DNA-binding transcription factor activity"/>
    <property type="evidence" value="ECO:0007669"/>
    <property type="project" value="TreeGrafter"/>
</dbReference>
<dbReference type="InterPro" id="IPR036271">
    <property type="entry name" value="Tet_transcr_reg_TetR-rel_C_sf"/>
</dbReference>
<protein>
    <recommendedName>
        <fullName evidence="4">HTH tetR-type domain-containing protein</fullName>
    </recommendedName>
</protein>